<dbReference type="RefSeq" id="XP_005759279.1">
    <property type="nucleotide sequence ID" value="XM_005759222.1"/>
</dbReference>
<dbReference type="SUPFAM" id="SSF51419">
    <property type="entry name" value="PLP-binding barrel"/>
    <property type="match status" value="1"/>
</dbReference>
<proteinExistence type="predicted"/>
<accession>A0A0D3I6G5</accession>
<dbReference type="PaxDb" id="2903-EOD06850"/>
<keyword evidence="2" id="KW-1185">Reference proteome</keyword>
<dbReference type="GeneID" id="17253001"/>
<dbReference type="Gene3D" id="3.20.20.10">
    <property type="entry name" value="Alanine racemase"/>
    <property type="match status" value="1"/>
</dbReference>
<dbReference type="AlphaFoldDB" id="A0A0D3I6G5"/>
<dbReference type="HOGENOM" id="CLU_2747875_0_0_1"/>
<organism evidence="1 2">
    <name type="scientific">Emiliania huxleyi (strain CCMP1516)</name>
    <dbReference type="NCBI Taxonomy" id="280463"/>
    <lineage>
        <taxon>Eukaryota</taxon>
        <taxon>Haptista</taxon>
        <taxon>Haptophyta</taxon>
        <taxon>Prymnesiophyceae</taxon>
        <taxon>Isochrysidales</taxon>
        <taxon>Noelaerhabdaceae</taxon>
        <taxon>Emiliania</taxon>
    </lineage>
</organism>
<protein>
    <recommendedName>
        <fullName evidence="3">Alanine racemase N-terminal domain-containing protein</fullName>
    </recommendedName>
</protein>
<dbReference type="Proteomes" id="UP000013827">
    <property type="component" value="Unassembled WGS sequence"/>
</dbReference>
<reference evidence="1" key="2">
    <citation type="submission" date="2024-10" db="UniProtKB">
        <authorList>
            <consortium name="EnsemblProtists"/>
        </authorList>
    </citation>
    <scope>IDENTIFICATION</scope>
</reference>
<sequence>MILAAISSSLCRPALHARARPLCCEAHDVQQALAAVRRRLAAAAGEGEEPRLVAVSKTKPVEALREAYDAG</sequence>
<evidence type="ECO:0008006" key="3">
    <source>
        <dbReference type="Google" id="ProtNLM"/>
    </source>
</evidence>
<dbReference type="EnsemblProtists" id="EOD06850">
    <property type="protein sequence ID" value="EOD06850"/>
    <property type="gene ID" value="EMIHUDRAFT_258714"/>
</dbReference>
<name>A0A0D3I6G5_EMIH1</name>
<evidence type="ECO:0000313" key="1">
    <source>
        <dbReference type="EnsemblProtists" id="EOD06850"/>
    </source>
</evidence>
<reference evidence="2" key="1">
    <citation type="journal article" date="2013" name="Nature">
        <title>Pan genome of the phytoplankton Emiliania underpins its global distribution.</title>
        <authorList>
            <person name="Read B.A."/>
            <person name="Kegel J."/>
            <person name="Klute M.J."/>
            <person name="Kuo A."/>
            <person name="Lefebvre S.C."/>
            <person name="Maumus F."/>
            <person name="Mayer C."/>
            <person name="Miller J."/>
            <person name="Monier A."/>
            <person name="Salamov A."/>
            <person name="Young J."/>
            <person name="Aguilar M."/>
            <person name="Claverie J.M."/>
            <person name="Frickenhaus S."/>
            <person name="Gonzalez K."/>
            <person name="Herman E.K."/>
            <person name="Lin Y.C."/>
            <person name="Napier J."/>
            <person name="Ogata H."/>
            <person name="Sarno A.F."/>
            <person name="Shmutz J."/>
            <person name="Schroeder D."/>
            <person name="de Vargas C."/>
            <person name="Verret F."/>
            <person name="von Dassow P."/>
            <person name="Valentin K."/>
            <person name="Van de Peer Y."/>
            <person name="Wheeler G."/>
            <person name="Dacks J.B."/>
            <person name="Delwiche C.F."/>
            <person name="Dyhrman S.T."/>
            <person name="Glockner G."/>
            <person name="John U."/>
            <person name="Richards T."/>
            <person name="Worden A.Z."/>
            <person name="Zhang X."/>
            <person name="Grigoriev I.V."/>
            <person name="Allen A.E."/>
            <person name="Bidle K."/>
            <person name="Borodovsky M."/>
            <person name="Bowler C."/>
            <person name="Brownlee C."/>
            <person name="Cock J.M."/>
            <person name="Elias M."/>
            <person name="Gladyshev V.N."/>
            <person name="Groth M."/>
            <person name="Guda C."/>
            <person name="Hadaegh A."/>
            <person name="Iglesias-Rodriguez M.D."/>
            <person name="Jenkins J."/>
            <person name="Jones B.M."/>
            <person name="Lawson T."/>
            <person name="Leese F."/>
            <person name="Lindquist E."/>
            <person name="Lobanov A."/>
            <person name="Lomsadze A."/>
            <person name="Malik S.B."/>
            <person name="Marsh M.E."/>
            <person name="Mackinder L."/>
            <person name="Mock T."/>
            <person name="Mueller-Roeber B."/>
            <person name="Pagarete A."/>
            <person name="Parker M."/>
            <person name="Probert I."/>
            <person name="Quesneville H."/>
            <person name="Raines C."/>
            <person name="Rensing S.A."/>
            <person name="Riano-Pachon D.M."/>
            <person name="Richier S."/>
            <person name="Rokitta S."/>
            <person name="Shiraiwa Y."/>
            <person name="Soanes D.M."/>
            <person name="van der Giezen M."/>
            <person name="Wahlund T.M."/>
            <person name="Williams B."/>
            <person name="Wilson W."/>
            <person name="Wolfe G."/>
            <person name="Wurch L.L."/>
        </authorList>
    </citation>
    <scope>NUCLEOTIDE SEQUENCE</scope>
</reference>
<dbReference type="KEGG" id="ehx:EMIHUDRAFT_258714"/>
<evidence type="ECO:0000313" key="2">
    <source>
        <dbReference type="Proteomes" id="UP000013827"/>
    </source>
</evidence>
<dbReference type="InterPro" id="IPR029066">
    <property type="entry name" value="PLP-binding_barrel"/>
</dbReference>